<dbReference type="Proteomes" id="UP000516160">
    <property type="component" value="Chromosome"/>
</dbReference>
<dbReference type="EMBL" id="CP058559">
    <property type="protein sequence ID" value="QNO14295.1"/>
    <property type="molecule type" value="Genomic_DNA"/>
</dbReference>
<evidence type="ECO:0000256" key="1">
    <source>
        <dbReference type="SAM" id="MobiDB-lite"/>
    </source>
</evidence>
<evidence type="ECO:0000313" key="6">
    <source>
        <dbReference type="Proteomes" id="UP000516160"/>
    </source>
</evidence>
<feature type="region of interest" description="Disordered" evidence="1">
    <location>
        <begin position="526"/>
        <end position="553"/>
    </location>
</feature>
<feature type="compositionally biased region" description="Gly residues" evidence="1">
    <location>
        <begin position="531"/>
        <end position="553"/>
    </location>
</feature>
<dbReference type="AlphaFoldDB" id="A0A7G9W6I3"/>
<feature type="transmembrane region" description="Helical" evidence="2">
    <location>
        <begin position="252"/>
        <end position="273"/>
    </location>
</feature>
<keyword evidence="2" id="KW-0472">Membrane</keyword>
<keyword evidence="3" id="KW-0732">Signal</keyword>
<evidence type="ECO:0000256" key="2">
    <source>
        <dbReference type="SAM" id="Phobius"/>
    </source>
</evidence>
<feature type="chain" id="PRO_5028962950" evidence="3">
    <location>
        <begin position="29"/>
        <end position="553"/>
    </location>
</feature>
<dbReference type="RefSeq" id="WP_213167953.1">
    <property type="nucleotide sequence ID" value="NZ_CP058559.1"/>
</dbReference>
<protein>
    <submittedName>
        <fullName evidence="5">DUF2207 domain-containing protein</fullName>
    </submittedName>
</protein>
<name>A0A7G9W6I3_ALKCA</name>
<feature type="signal peptide" evidence="3">
    <location>
        <begin position="1"/>
        <end position="28"/>
    </location>
</feature>
<evidence type="ECO:0000259" key="4">
    <source>
        <dbReference type="Pfam" id="PF09972"/>
    </source>
</evidence>
<keyword evidence="2" id="KW-0812">Transmembrane</keyword>
<sequence length="553" mass="62141">MKNNKRNLFIISVLFIMMSITGITPAFAAEDAIPSISIEVILNNDGSALITEIWEVRGVYSGTEYYKALHNMDGMSVHSLKVWDESGIQFKALENWDTSLSREEKAGTSGILKTSEGYELCWGIGSYGDREYTIQYTLEGLVKNYGDYAGFYHRFISDLSSAPESIYIKISMEDTSLTKDNARIWGYGFQGEVEISKDGILKVFSSEALGRRDYVNVLSRFDKELFPLAATANMSFEQLQESAENDNSDIDFIVLFIALAIVLIVIVFTHAFFHSRYKLADGTSVRLQGKEHIYSTCIPLNGSIPAVYSAMKLLRKEIPYENLIGAYLIRWQKAGYISIEERELKESNKEEEKEEAITFRLDATPTEIVEQRLFNYLMDYADQDGILLKSVVEESAEELYDKLTDWAIDVKKEGRRELINLNLAAKDTKGILRFTATGFDQAVQILGLKEYLMEMHRPNEKGDSFTELWGDYLVFAALFDMGERVLESMKNLEPEYFGTFSRMYGCNAYSMMYLMNRTNHITSATTPNISGTGGSTSSFGGGGFSGGGGGGSR</sequence>
<feature type="domain" description="DUF2207" evidence="4">
    <location>
        <begin position="33"/>
        <end position="217"/>
    </location>
</feature>
<organism evidence="5 6">
    <name type="scientific">Alkalicella caledoniensis</name>
    <dbReference type="NCBI Taxonomy" id="2731377"/>
    <lineage>
        <taxon>Bacteria</taxon>
        <taxon>Bacillati</taxon>
        <taxon>Bacillota</taxon>
        <taxon>Clostridia</taxon>
        <taxon>Eubacteriales</taxon>
        <taxon>Proteinivoracaceae</taxon>
        <taxon>Alkalicella</taxon>
    </lineage>
</organism>
<dbReference type="Pfam" id="PF09972">
    <property type="entry name" value="DUF2207"/>
    <property type="match status" value="1"/>
</dbReference>
<keyword evidence="2" id="KW-1133">Transmembrane helix</keyword>
<dbReference type="KEGG" id="acae:HYG86_05670"/>
<evidence type="ECO:0000256" key="3">
    <source>
        <dbReference type="SAM" id="SignalP"/>
    </source>
</evidence>
<accession>A0A7G9W6I3</accession>
<evidence type="ECO:0000313" key="5">
    <source>
        <dbReference type="EMBL" id="QNO14295.1"/>
    </source>
</evidence>
<proteinExistence type="predicted"/>
<keyword evidence="6" id="KW-1185">Reference proteome</keyword>
<gene>
    <name evidence="5" type="ORF">HYG86_05670</name>
</gene>
<reference evidence="5 6" key="1">
    <citation type="submission" date="2020-07" db="EMBL/GenBank/DDBJ databases">
        <title>Alkalicella. sp. LB2 genome.</title>
        <authorList>
            <person name="Postec A."/>
            <person name="Quemeneur M."/>
        </authorList>
    </citation>
    <scope>NUCLEOTIDE SEQUENCE [LARGE SCALE GENOMIC DNA]</scope>
    <source>
        <strain evidence="5 6">LB2</strain>
    </source>
</reference>
<dbReference type="InterPro" id="IPR018702">
    <property type="entry name" value="DUF2207"/>
</dbReference>